<evidence type="ECO:0000259" key="5">
    <source>
        <dbReference type="PROSITE" id="PS51935"/>
    </source>
</evidence>
<gene>
    <name evidence="6" type="ORF">D2V17_10730</name>
</gene>
<dbReference type="GO" id="GO:0008234">
    <property type="term" value="F:cysteine-type peptidase activity"/>
    <property type="evidence" value="ECO:0007669"/>
    <property type="project" value="UniProtKB-KW"/>
</dbReference>
<keyword evidence="4" id="KW-0788">Thiol protease</keyword>
<dbReference type="InterPro" id="IPR000064">
    <property type="entry name" value="NLP_P60_dom"/>
</dbReference>
<name>A0A3A1P3B7_9SPHN</name>
<feature type="domain" description="NlpC/P60" evidence="5">
    <location>
        <begin position="1"/>
        <end position="137"/>
    </location>
</feature>
<proteinExistence type="inferred from homology"/>
<accession>A0A3A1P3B7</accession>
<dbReference type="Proteomes" id="UP000265366">
    <property type="component" value="Unassembled WGS sequence"/>
</dbReference>
<evidence type="ECO:0000256" key="3">
    <source>
        <dbReference type="ARBA" id="ARBA00022801"/>
    </source>
</evidence>
<dbReference type="Gene3D" id="3.90.1720.10">
    <property type="entry name" value="endopeptidase domain like (from Nostoc punctiforme)"/>
    <property type="match status" value="1"/>
</dbReference>
<dbReference type="PROSITE" id="PS51935">
    <property type="entry name" value="NLPC_P60"/>
    <property type="match status" value="1"/>
</dbReference>
<evidence type="ECO:0000256" key="2">
    <source>
        <dbReference type="ARBA" id="ARBA00022670"/>
    </source>
</evidence>
<organism evidence="6 7">
    <name type="scientific">Aurantiacibacter xanthus</name>
    <dbReference type="NCBI Taxonomy" id="1784712"/>
    <lineage>
        <taxon>Bacteria</taxon>
        <taxon>Pseudomonadati</taxon>
        <taxon>Pseudomonadota</taxon>
        <taxon>Alphaproteobacteria</taxon>
        <taxon>Sphingomonadales</taxon>
        <taxon>Erythrobacteraceae</taxon>
        <taxon>Aurantiacibacter</taxon>
    </lineage>
</organism>
<comment type="similarity">
    <text evidence="1">Belongs to the peptidase C40 family.</text>
</comment>
<dbReference type="GO" id="GO:0006508">
    <property type="term" value="P:proteolysis"/>
    <property type="evidence" value="ECO:0007669"/>
    <property type="project" value="UniProtKB-KW"/>
</dbReference>
<keyword evidence="7" id="KW-1185">Reference proteome</keyword>
<keyword evidence="3" id="KW-0378">Hydrolase</keyword>
<evidence type="ECO:0000256" key="4">
    <source>
        <dbReference type="ARBA" id="ARBA00022807"/>
    </source>
</evidence>
<comment type="caution">
    <text evidence="6">The sequence shown here is derived from an EMBL/GenBank/DDBJ whole genome shotgun (WGS) entry which is preliminary data.</text>
</comment>
<sequence>MADGHQLLEAARALVGVPFHLGGMSRDLGVDCVGLVVLALRAVGRDAGPLPPYRLRQTTLTGFAPALARSGLRDVAEALQPGDVLALRPSPSQLHLAISGEGGTLVHAHAGLRRVVHGPRPAEWPLLRHWRLAPSGD</sequence>
<dbReference type="InterPro" id="IPR038765">
    <property type="entry name" value="Papain-like_cys_pep_sf"/>
</dbReference>
<dbReference type="EMBL" id="QXFM01000099">
    <property type="protein sequence ID" value="RIV85343.1"/>
    <property type="molecule type" value="Genomic_DNA"/>
</dbReference>
<evidence type="ECO:0000313" key="6">
    <source>
        <dbReference type="EMBL" id="RIV85343.1"/>
    </source>
</evidence>
<reference evidence="6 7" key="1">
    <citation type="submission" date="2018-08" db="EMBL/GenBank/DDBJ databases">
        <title>Erythrobacter zhengii sp.nov., a bacterium isolated from deep-sea sediment.</title>
        <authorList>
            <person name="Fang C."/>
            <person name="Wu Y.-H."/>
            <person name="Sun C."/>
            <person name="Wang H."/>
            <person name="Cheng H."/>
            <person name="Meng F.-X."/>
            <person name="Wang C.-S."/>
            <person name="Xu X.-W."/>
        </authorList>
    </citation>
    <scope>NUCLEOTIDE SEQUENCE [LARGE SCALE GENOMIC DNA]</scope>
    <source>
        <strain evidence="6 7">CCTCC AB 2015396</strain>
    </source>
</reference>
<keyword evidence="2" id="KW-0645">Protease</keyword>
<protein>
    <recommendedName>
        <fullName evidence="5">NlpC/P60 domain-containing protein</fullName>
    </recommendedName>
</protein>
<dbReference type="OrthoDB" id="8481272at2"/>
<dbReference type="SUPFAM" id="SSF54001">
    <property type="entry name" value="Cysteine proteinases"/>
    <property type="match status" value="1"/>
</dbReference>
<evidence type="ECO:0000313" key="7">
    <source>
        <dbReference type="Proteomes" id="UP000265366"/>
    </source>
</evidence>
<evidence type="ECO:0000256" key="1">
    <source>
        <dbReference type="ARBA" id="ARBA00007074"/>
    </source>
</evidence>
<dbReference type="AlphaFoldDB" id="A0A3A1P3B7"/>
<dbReference type="Pfam" id="PF00877">
    <property type="entry name" value="NLPC_P60"/>
    <property type="match status" value="1"/>
</dbReference>
<dbReference type="RefSeq" id="WP_119592970.1">
    <property type="nucleotide sequence ID" value="NZ_QXFM01000099.1"/>
</dbReference>